<reference evidence="2" key="1">
    <citation type="submission" date="2017-01" db="EMBL/GenBank/DDBJ databases">
        <authorList>
            <person name="Wang Y."/>
            <person name="White M."/>
            <person name="Kvist S."/>
            <person name="Moncalvo J.-M."/>
        </authorList>
    </citation>
    <scope>NUCLEOTIDE SEQUENCE [LARGE SCALE GENOMIC DNA]</scope>
    <source>
        <strain evidence="2">ID-206-W2</strain>
    </source>
</reference>
<dbReference type="Proteomes" id="UP000187429">
    <property type="component" value="Unassembled WGS sequence"/>
</dbReference>
<sequence>MSKKRVGLAIDQEYRVIAARYKYVGQHSFHLEPLINTFPHLPAPNKNDKVLETSACCSRPLAQMAV</sequence>
<proteinExistence type="predicted"/>
<organism evidence="1 2">
    <name type="scientific">Smittium culicis</name>
    <dbReference type="NCBI Taxonomy" id="133412"/>
    <lineage>
        <taxon>Eukaryota</taxon>
        <taxon>Fungi</taxon>
        <taxon>Fungi incertae sedis</taxon>
        <taxon>Zoopagomycota</taxon>
        <taxon>Kickxellomycotina</taxon>
        <taxon>Harpellomycetes</taxon>
        <taxon>Harpellales</taxon>
        <taxon>Legeriomycetaceae</taxon>
        <taxon>Smittium</taxon>
    </lineage>
</organism>
<accession>A0A1R1X775</accession>
<dbReference type="EMBL" id="LSSM01006579">
    <property type="protein sequence ID" value="OMJ10491.1"/>
    <property type="molecule type" value="Genomic_DNA"/>
</dbReference>
<comment type="caution">
    <text evidence="1">The sequence shown here is derived from an EMBL/GenBank/DDBJ whole genome shotgun (WGS) entry which is preliminary data.</text>
</comment>
<dbReference type="AlphaFoldDB" id="A0A1R1X775"/>
<evidence type="ECO:0000313" key="1">
    <source>
        <dbReference type="EMBL" id="OMJ10491.1"/>
    </source>
</evidence>
<evidence type="ECO:0000313" key="2">
    <source>
        <dbReference type="Proteomes" id="UP000187429"/>
    </source>
</evidence>
<protein>
    <submittedName>
        <fullName evidence="1">Uncharacterized protein</fullName>
    </submittedName>
</protein>
<name>A0A1R1X775_9FUNG</name>
<gene>
    <name evidence="1" type="ORF">AYI69_g10221</name>
</gene>
<keyword evidence="2" id="KW-1185">Reference proteome</keyword>